<dbReference type="InterPro" id="IPR029070">
    <property type="entry name" value="Chitinase_insertion_sf"/>
</dbReference>
<evidence type="ECO:0000259" key="1">
    <source>
        <dbReference type="PROSITE" id="PS51910"/>
    </source>
</evidence>
<dbReference type="SUPFAM" id="SSF51445">
    <property type="entry name" value="(Trans)glycosidases"/>
    <property type="match status" value="1"/>
</dbReference>
<dbReference type="Gene3D" id="3.10.50.10">
    <property type="match status" value="1"/>
</dbReference>
<evidence type="ECO:0000313" key="3">
    <source>
        <dbReference type="Proteomes" id="UP000319613"/>
    </source>
</evidence>
<name>A0A554J9G2_9BACT</name>
<accession>A0A554J9G2</accession>
<feature type="domain" description="GH18" evidence="1">
    <location>
        <begin position="1"/>
        <end position="216"/>
    </location>
</feature>
<dbReference type="Proteomes" id="UP000319613">
    <property type="component" value="Unassembled WGS sequence"/>
</dbReference>
<sequence>LIGSVLEYVKKNNFDGVSLDFEQVPKESQKDYVSFLSGLVKQVHAVNKQVSVHVPADDLSWDYSGIAKAVDQVIVMIYDEHFSITEAGPIASLSWTDNALKKRTQEIPANKLIVGMGNYAYDWQGAKASSITYSSAKALADKYGKRLITDSVSQNNYFEYTDSLGKNHIVWVLDEYSVAMQKRAASKYEPLGYALYRLGSEDPMVWETFVSPGRTD</sequence>
<dbReference type="GO" id="GO:0005975">
    <property type="term" value="P:carbohydrate metabolic process"/>
    <property type="evidence" value="ECO:0007669"/>
    <property type="project" value="InterPro"/>
</dbReference>
<dbReference type="AlphaFoldDB" id="A0A554J9G2"/>
<dbReference type="Gene3D" id="3.20.20.80">
    <property type="entry name" value="Glycosidases"/>
    <property type="match status" value="1"/>
</dbReference>
<evidence type="ECO:0000313" key="2">
    <source>
        <dbReference type="EMBL" id="TSC64968.1"/>
    </source>
</evidence>
<comment type="caution">
    <text evidence="2">The sequence shown here is derived from an EMBL/GenBank/DDBJ whole genome shotgun (WGS) entry which is preliminary data.</text>
</comment>
<dbReference type="PANTHER" id="PTHR46066">
    <property type="entry name" value="CHITINASE DOMAIN-CONTAINING PROTEIN 1 FAMILY MEMBER"/>
    <property type="match status" value="1"/>
</dbReference>
<organism evidence="2 3">
    <name type="scientific">Candidatus Doudnabacteria bacterium Gr01-1014_77</name>
    <dbReference type="NCBI Taxonomy" id="2017133"/>
    <lineage>
        <taxon>Bacteria</taxon>
        <taxon>Candidatus Doudnaibacteriota</taxon>
    </lineage>
</organism>
<dbReference type="Pfam" id="PF00704">
    <property type="entry name" value="Glyco_hydro_18"/>
    <property type="match status" value="1"/>
</dbReference>
<protein>
    <submittedName>
        <fullName evidence="2">Poly-beta-1,6-N-acetyl-D-glucosamine synthase PgaC</fullName>
    </submittedName>
</protein>
<dbReference type="PROSITE" id="PS51910">
    <property type="entry name" value="GH18_2"/>
    <property type="match status" value="1"/>
</dbReference>
<dbReference type="PANTHER" id="PTHR46066:SF2">
    <property type="entry name" value="CHITINASE DOMAIN-CONTAINING PROTEIN 1"/>
    <property type="match status" value="1"/>
</dbReference>
<gene>
    <name evidence="2" type="ORF">G01um101477_657</name>
</gene>
<dbReference type="InterPro" id="IPR001223">
    <property type="entry name" value="Glyco_hydro18_cat"/>
</dbReference>
<dbReference type="InterPro" id="IPR017853">
    <property type="entry name" value="GH"/>
</dbReference>
<feature type="non-terminal residue" evidence="2">
    <location>
        <position position="1"/>
    </location>
</feature>
<dbReference type="EMBL" id="VMFF01000077">
    <property type="protein sequence ID" value="TSC64968.1"/>
    <property type="molecule type" value="Genomic_DNA"/>
</dbReference>
<proteinExistence type="predicted"/>
<reference evidence="2 3" key="1">
    <citation type="submission" date="2017-07" db="EMBL/GenBank/DDBJ databases">
        <title>Mechanisms for carbon and nitrogen cycling indicate functional differentiation within the Candidate Phyla Radiation.</title>
        <authorList>
            <person name="Danczak R.E."/>
            <person name="Johnston M.D."/>
            <person name="Kenah C."/>
            <person name="Slattery M."/>
            <person name="Wrighton K.C."/>
            <person name="Wilkins M.J."/>
        </authorList>
    </citation>
    <scope>NUCLEOTIDE SEQUENCE [LARGE SCALE GENOMIC DNA]</scope>
    <source>
        <strain evidence="2">Gr01-1014_77</strain>
    </source>
</reference>